<dbReference type="PANTHER" id="PTHR13555:SF5">
    <property type="entry name" value="ZINC-FINGER OF A C2HC-TYPE"/>
    <property type="match status" value="1"/>
</dbReference>
<feature type="compositionally biased region" description="Low complexity" evidence="6">
    <location>
        <begin position="167"/>
        <end position="202"/>
    </location>
</feature>
<proteinExistence type="predicted"/>
<keyword evidence="3 5" id="KW-0863">Zinc-finger</keyword>
<dbReference type="OrthoDB" id="10255185at2759"/>
<keyword evidence="9" id="KW-1185">Reference proteome</keyword>
<feature type="region of interest" description="Disordered" evidence="6">
    <location>
        <begin position="129"/>
        <end position="300"/>
    </location>
</feature>
<evidence type="ECO:0000256" key="1">
    <source>
        <dbReference type="ARBA" id="ARBA00022723"/>
    </source>
</evidence>
<sequence length="424" mass="47274">MLSGHDPTKHETVCLKNARRKRKIFDSKKQRTEGIPKPSQKGLPSGTSAEREYKLAQIQERKNQWRKKHEEFINAIRSAKEYSNAKKTGGPLPPPPPPTIDPDLIQCKFCLRRFNEKAAERHIKFCENQHNKTPANQRKRSRVPTAKAVNPSNRTVDENPVHTNVNASSGGRSGTGVRVSASPNVQQPQQPQQQQVRTPTQQKPSSLAARTGTQSGTRGAYASNGPRNTPQTNSYTKSRVAPISSGKTHTKEPESDRDSFSPLHVDSSLSQRDQTEEAIRAEDPYGDHTGTRLLDNRVTGNLSQTDQAEIDVPGVRSHGIVLRSGRTHRDYLNARELARDLTLAPILSVFHSHPLNRLTCPCIISSYRYDTQTDMKTHAYRTSSDELTKSGSTKVTKFCYECGSVYPSPTAKFCPECGIRRLTT</sequence>
<evidence type="ECO:0000256" key="2">
    <source>
        <dbReference type="ARBA" id="ARBA00022737"/>
    </source>
</evidence>
<accession>A0A8E0S9C1</accession>
<dbReference type="GO" id="GO:0008270">
    <property type="term" value="F:zinc ion binding"/>
    <property type="evidence" value="ECO:0007669"/>
    <property type="project" value="UniProtKB-KW"/>
</dbReference>
<dbReference type="AlphaFoldDB" id="A0A8E0S9C1"/>
<organism evidence="8 9">
    <name type="scientific">Fasciolopsis buskii</name>
    <dbReference type="NCBI Taxonomy" id="27845"/>
    <lineage>
        <taxon>Eukaryota</taxon>
        <taxon>Metazoa</taxon>
        <taxon>Spiralia</taxon>
        <taxon>Lophotrochozoa</taxon>
        <taxon>Platyhelminthes</taxon>
        <taxon>Trematoda</taxon>
        <taxon>Digenea</taxon>
        <taxon>Plagiorchiida</taxon>
        <taxon>Echinostomata</taxon>
        <taxon>Echinostomatoidea</taxon>
        <taxon>Fasciolidae</taxon>
        <taxon>Fasciolopsis</taxon>
    </lineage>
</organism>
<feature type="region of interest" description="Disordered" evidence="6">
    <location>
        <begin position="1"/>
        <end position="50"/>
    </location>
</feature>
<keyword evidence="2" id="KW-0677">Repeat</keyword>
<dbReference type="EMBL" id="LUCM01000641">
    <property type="protein sequence ID" value="KAA0200264.1"/>
    <property type="molecule type" value="Genomic_DNA"/>
</dbReference>
<feature type="compositionally biased region" description="Polar residues" evidence="6">
    <location>
        <begin position="225"/>
        <end position="237"/>
    </location>
</feature>
<feature type="compositionally biased region" description="Basic and acidic residues" evidence="6">
    <location>
        <begin position="273"/>
        <end position="290"/>
    </location>
</feature>
<dbReference type="InterPro" id="IPR026319">
    <property type="entry name" value="ZC2HC1A/B-like"/>
</dbReference>
<gene>
    <name evidence="8" type="ORF">FBUS_06241</name>
</gene>
<evidence type="ECO:0000259" key="7">
    <source>
        <dbReference type="PROSITE" id="PS52027"/>
    </source>
</evidence>
<dbReference type="PROSITE" id="PS52027">
    <property type="entry name" value="ZF_C2HC_C3H"/>
    <property type="match status" value="1"/>
</dbReference>
<dbReference type="InterPro" id="IPR049899">
    <property type="entry name" value="Znf_C2HC_C3H"/>
</dbReference>
<name>A0A8E0S9C1_9TREM</name>
<evidence type="ECO:0000313" key="8">
    <source>
        <dbReference type="EMBL" id="KAA0200264.1"/>
    </source>
</evidence>
<reference evidence="8" key="1">
    <citation type="submission" date="2019-05" db="EMBL/GenBank/DDBJ databases">
        <title>Annotation for the trematode Fasciolopsis buski.</title>
        <authorList>
            <person name="Choi Y.-J."/>
        </authorList>
    </citation>
    <scope>NUCLEOTIDE SEQUENCE</scope>
    <source>
        <strain evidence="8">HT</strain>
        <tissue evidence="8">Whole worm</tissue>
    </source>
</reference>
<evidence type="ECO:0000313" key="9">
    <source>
        <dbReference type="Proteomes" id="UP000728185"/>
    </source>
</evidence>
<dbReference type="PANTHER" id="PTHR13555">
    <property type="entry name" value="C2H2 ZINC FINGER CGI-62-RELATED"/>
    <property type="match status" value="1"/>
</dbReference>
<feature type="domain" description="C2HC/C3H-type" evidence="7">
    <location>
        <begin position="103"/>
        <end position="132"/>
    </location>
</feature>
<evidence type="ECO:0000256" key="3">
    <source>
        <dbReference type="ARBA" id="ARBA00022771"/>
    </source>
</evidence>
<evidence type="ECO:0000256" key="5">
    <source>
        <dbReference type="PROSITE-ProRule" id="PRU01371"/>
    </source>
</evidence>
<comment type="caution">
    <text evidence="8">The sequence shown here is derived from an EMBL/GenBank/DDBJ whole genome shotgun (WGS) entry which is preliminary data.</text>
</comment>
<protein>
    <submittedName>
        <fullName evidence="8">Zinc finger C2HC domain-containing protein 1B</fullName>
    </submittedName>
</protein>
<dbReference type="Proteomes" id="UP000728185">
    <property type="component" value="Unassembled WGS sequence"/>
</dbReference>
<keyword evidence="1" id="KW-0479">Metal-binding</keyword>
<evidence type="ECO:0000256" key="4">
    <source>
        <dbReference type="ARBA" id="ARBA00022833"/>
    </source>
</evidence>
<feature type="compositionally biased region" description="Basic and acidic residues" evidence="6">
    <location>
        <begin position="1"/>
        <end position="13"/>
    </location>
</feature>
<feature type="compositionally biased region" description="Basic and acidic residues" evidence="6">
    <location>
        <begin position="24"/>
        <end position="34"/>
    </location>
</feature>
<feature type="compositionally biased region" description="Basic and acidic residues" evidence="6">
    <location>
        <begin position="249"/>
        <end position="259"/>
    </location>
</feature>
<evidence type="ECO:0000256" key="6">
    <source>
        <dbReference type="SAM" id="MobiDB-lite"/>
    </source>
</evidence>
<keyword evidence="4" id="KW-0862">Zinc</keyword>